<dbReference type="EMBL" id="MN740015">
    <property type="protein sequence ID" value="QHT83956.1"/>
    <property type="molecule type" value="Genomic_DNA"/>
</dbReference>
<sequence length="244" mass="27505">MKNTTKKVGIYTCFMVIGGIILICCLMNTKYNEGLSSQKDDTTDQIQQNCAYEITQMNKLKKYILRSTTIQDIDKDNLNTYVSQIQTSLLKYCQYWSDNIGNINETELQKYMTALQDHKKVLIYYVENTNSIITDDKDKINGYLYAKLPDDTPTPTVTPTVITTAVPTKKTGFMSDPDLKWSKGQTWTPVPEFTPSAMAQFQENMPTLSSGATTGLGTIVDNTQKIMSNVKGNQSNVYRLFGKS</sequence>
<reference evidence="2" key="1">
    <citation type="journal article" date="2020" name="Nature">
        <title>Giant virus diversity and host interactions through global metagenomics.</title>
        <authorList>
            <person name="Schulz F."/>
            <person name="Roux S."/>
            <person name="Paez-Espino D."/>
            <person name="Jungbluth S."/>
            <person name="Walsh D.A."/>
            <person name="Denef V.J."/>
            <person name="McMahon K.D."/>
            <person name="Konstantinidis K.T."/>
            <person name="Eloe-Fadrosh E.A."/>
            <person name="Kyrpides N.C."/>
            <person name="Woyke T."/>
        </authorList>
    </citation>
    <scope>NUCLEOTIDE SEQUENCE</scope>
    <source>
        <strain evidence="2">GVMAG-M-3300023184-16</strain>
    </source>
</reference>
<dbReference type="AlphaFoldDB" id="A0A6C0HUZ3"/>
<protein>
    <submittedName>
        <fullName evidence="2">Uncharacterized protein</fullName>
    </submittedName>
</protein>
<evidence type="ECO:0000256" key="1">
    <source>
        <dbReference type="SAM" id="Phobius"/>
    </source>
</evidence>
<proteinExistence type="predicted"/>
<accession>A0A6C0HUZ3</accession>
<keyword evidence="1" id="KW-0472">Membrane</keyword>
<name>A0A6C0HUZ3_9ZZZZ</name>
<evidence type="ECO:0000313" key="2">
    <source>
        <dbReference type="EMBL" id="QHT83956.1"/>
    </source>
</evidence>
<organism evidence="2">
    <name type="scientific">viral metagenome</name>
    <dbReference type="NCBI Taxonomy" id="1070528"/>
    <lineage>
        <taxon>unclassified sequences</taxon>
        <taxon>metagenomes</taxon>
        <taxon>organismal metagenomes</taxon>
    </lineage>
</organism>
<keyword evidence="1" id="KW-1133">Transmembrane helix</keyword>
<feature type="transmembrane region" description="Helical" evidence="1">
    <location>
        <begin position="9"/>
        <end position="29"/>
    </location>
</feature>
<keyword evidence="1" id="KW-0812">Transmembrane</keyword>